<name>A0A1M4UZS5_9FIRM</name>
<keyword evidence="2" id="KW-0687">Ribonucleoprotein</keyword>
<dbReference type="RefSeq" id="WP_072934924.1">
    <property type="nucleotide sequence ID" value="NZ_FQUG01000003.1"/>
</dbReference>
<organism evidence="2 3">
    <name type="scientific">Schwartzia succinivorans DSM 10502</name>
    <dbReference type="NCBI Taxonomy" id="1123243"/>
    <lineage>
        <taxon>Bacteria</taxon>
        <taxon>Bacillati</taxon>
        <taxon>Bacillota</taxon>
        <taxon>Negativicutes</taxon>
        <taxon>Selenomonadales</taxon>
        <taxon>Selenomonadaceae</taxon>
        <taxon>Schwartzia</taxon>
    </lineage>
</organism>
<dbReference type="Gene3D" id="3.30.1330.30">
    <property type="match status" value="1"/>
</dbReference>
<accession>A0A1M4UZS5</accession>
<evidence type="ECO:0000259" key="1">
    <source>
        <dbReference type="Pfam" id="PF01248"/>
    </source>
</evidence>
<dbReference type="Pfam" id="PF01248">
    <property type="entry name" value="Ribosomal_L7Ae"/>
    <property type="match status" value="1"/>
</dbReference>
<dbReference type="Proteomes" id="UP000184404">
    <property type="component" value="Unassembled WGS sequence"/>
</dbReference>
<evidence type="ECO:0000313" key="3">
    <source>
        <dbReference type="Proteomes" id="UP000184404"/>
    </source>
</evidence>
<dbReference type="SUPFAM" id="SSF55315">
    <property type="entry name" value="L30e-like"/>
    <property type="match status" value="1"/>
</dbReference>
<dbReference type="InterPro" id="IPR029064">
    <property type="entry name" value="Ribosomal_eL30-like_sf"/>
</dbReference>
<dbReference type="InterPro" id="IPR004038">
    <property type="entry name" value="Ribosomal_eL8/eL30/eS12/Gad45"/>
</dbReference>
<keyword evidence="3" id="KW-1185">Reference proteome</keyword>
<dbReference type="GO" id="GO:0005840">
    <property type="term" value="C:ribosome"/>
    <property type="evidence" value="ECO:0007669"/>
    <property type="project" value="UniProtKB-KW"/>
</dbReference>
<dbReference type="STRING" id="1123243.SAMN02745190_00832"/>
<reference evidence="2 3" key="1">
    <citation type="submission" date="2016-11" db="EMBL/GenBank/DDBJ databases">
        <authorList>
            <person name="Jaros S."/>
            <person name="Januszkiewicz K."/>
            <person name="Wedrychowicz H."/>
        </authorList>
    </citation>
    <scope>NUCLEOTIDE SEQUENCE [LARGE SCALE GENOMIC DNA]</scope>
    <source>
        <strain evidence="2 3">DSM 10502</strain>
    </source>
</reference>
<evidence type="ECO:0000313" key="2">
    <source>
        <dbReference type="EMBL" id="SHE62148.1"/>
    </source>
</evidence>
<dbReference type="OrthoDB" id="9794863at2"/>
<sequence>MKDEKIVNLLSMAQRAGRVASGDTAAREAFSGHKAKCVILARDAAEDTKKLYRNMAEKAGIPVYEAMDKESLGNAIGKAQRAAAVLLDRGFSDALKKRLESNQ</sequence>
<dbReference type="AlphaFoldDB" id="A0A1M4UZS5"/>
<dbReference type="EMBL" id="FQUG01000003">
    <property type="protein sequence ID" value="SHE62148.1"/>
    <property type="molecule type" value="Genomic_DNA"/>
</dbReference>
<feature type="domain" description="Ribosomal protein eL8/eL30/eS12/Gadd45" evidence="1">
    <location>
        <begin position="5"/>
        <end position="87"/>
    </location>
</feature>
<keyword evidence="2" id="KW-0689">Ribosomal protein</keyword>
<protein>
    <submittedName>
        <fullName evidence="2">Ribosomal protein L7Ae</fullName>
    </submittedName>
</protein>
<gene>
    <name evidence="2" type="ORF">SAMN02745190_00832</name>
</gene>
<proteinExistence type="predicted"/>